<sequence length="141" mass="14327">MRRSLLAFACCVALDSCQAPSGDGGLAIEPAPVSPDVAAVIAGDMAVRLSERLSPASSLIRLSDEASEFSPALRASLKASGYTVASGATPKAKAIILSYGLTQSADGLLASLSTDEIRLARIYAVSGARVTPTGPLSVTTF</sequence>
<proteinExistence type="predicted"/>
<organism evidence="1 2">
    <name type="scientific">Rhizobium mesosinicum</name>
    <dbReference type="NCBI Taxonomy" id="335017"/>
    <lineage>
        <taxon>Bacteria</taxon>
        <taxon>Pseudomonadati</taxon>
        <taxon>Pseudomonadota</taxon>
        <taxon>Alphaproteobacteria</taxon>
        <taxon>Hyphomicrobiales</taxon>
        <taxon>Rhizobiaceae</taxon>
        <taxon>Rhizobium/Agrobacterium group</taxon>
        <taxon>Rhizobium</taxon>
    </lineage>
</organism>
<evidence type="ECO:0000313" key="2">
    <source>
        <dbReference type="Proteomes" id="UP000717752"/>
    </source>
</evidence>
<evidence type="ECO:0000313" key="1">
    <source>
        <dbReference type="EMBL" id="MBW9054599.1"/>
    </source>
</evidence>
<gene>
    <name evidence="1" type="ORF">JNB85_19535</name>
</gene>
<dbReference type="RefSeq" id="WP_220335955.1">
    <property type="nucleotide sequence ID" value="NZ_JAEUAK010000007.1"/>
</dbReference>
<reference evidence="1 2" key="1">
    <citation type="journal article" date="2021" name="MBio">
        <title>Poor Competitiveness of Bradyrhizobium in Pigeon Pea Root Colonization in Indian Soils.</title>
        <authorList>
            <person name="Chalasani D."/>
            <person name="Basu A."/>
            <person name="Pullabhotla S.V.S.R.N."/>
            <person name="Jorrin B."/>
            <person name="Neal A.L."/>
            <person name="Poole P.S."/>
            <person name="Podile A.R."/>
            <person name="Tkacz A."/>
        </authorList>
    </citation>
    <scope>NUCLEOTIDE SEQUENCE [LARGE SCALE GENOMIC DNA]</scope>
    <source>
        <strain evidence="1 2">HU56</strain>
    </source>
</reference>
<evidence type="ECO:0008006" key="3">
    <source>
        <dbReference type="Google" id="ProtNLM"/>
    </source>
</evidence>
<protein>
    <recommendedName>
        <fullName evidence="3">Conjugal transfer protein TrbH</fullName>
    </recommendedName>
</protein>
<dbReference type="EMBL" id="JAEUAK010000007">
    <property type="protein sequence ID" value="MBW9054599.1"/>
    <property type="molecule type" value="Genomic_DNA"/>
</dbReference>
<name>A0ABS7GXD4_9HYPH</name>
<keyword evidence="2" id="KW-1185">Reference proteome</keyword>
<dbReference type="Proteomes" id="UP000717752">
    <property type="component" value="Unassembled WGS sequence"/>
</dbReference>
<accession>A0ABS7GXD4</accession>
<comment type="caution">
    <text evidence="1">The sequence shown here is derived from an EMBL/GenBank/DDBJ whole genome shotgun (WGS) entry which is preliminary data.</text>
</comment>